<comment type="caution">
    <text evidence="3">The sequence shown here is derived from an EMBL/GenBank/DDBJ whole genome shotgun (WGS) entry which is preliminary data.</text>
</comment>
<dbReference type="InterPro" id="IPR027417">
    <property type="entry name" value="P-loop_NTPase"/>
</dbReference>
<dbReference type="RefSeq" id="WP_377262205.1">
    <property type="nucleotide sequence ID" value="NZ_JBHLUH010000094.1"/>
</dbReference>
<keyword evidence="2" id="KW-0812">Transmembrane</keyword>
<keyword evidence="2" id="KW-1133">Transmembrane helix</keyword>
<evidence type="ECO:0000256" key="1">
    <source>
        <dbReference type="SAM" id="MobiDB-lite"/>
    </source>
</evidence>
<dbReference type="Proteomes" id="UP001589867">
    <property type="component" value="Unassembled WGS sequence"/>
</dbReference>
<dbReference type="GO" id="GO:0051301">
    <property type="term" value="P:cell division"/>
    <property type="evidence" value="ECO:0007669"/>
    <property type="project" value="UniProtKB-KW"/>
</dbReference>
<keyword evidence="2" id="KW-0472">Membrane</keyword>
<organism evidence="3 4">
    <name type="scientific">Phytohabitans kaempferiae</name>
    <dbReference type="NCBI Taxonomy" id="1620943"/>
    <lineage>
        <taxon>Bacteria</taxon>
        <taxon>Bacillati</taxon>
        <taxon>Actinomycetota</taxon>
        <taxon>Actinomycetes</taxon>
        <taxon>Micromonosporales</taxon>
        <taxon>Micromonosporaceae</taxon>
    </lineage>
</organism>
<proteinExistence type="predicted"/>
<gene>
    <name evidence="3" type="ORF">ACFFIA_40765</name>
</gene>
<evidence type="ECO:0000256" key="2">
    <source>
        <dbReference type="SAM" id="Phobius"/>
    </source>
</evidence>
<dbReference type="EMBL" id="JBHLUH010000094">
    <property type="protein sequence ID" value="MFC0533951.1"/>
    <property type="molecule type" value="Genomic_DNA"/>
</dbReference>
<feature type="transmembrane region" description="Helical" evidence="2">
    <location>
        <begin position="113"/>
        <end position="130"/>
    </location>
</feature>
<protein>
    <submittedName>
        <fullName evidence="3">Cell division protein FtsK</fullName>
    </submittedName>
</protein>
<dbReference type="SUPFAM" id="SSF52540">
    <property type="entry name" value="P-loop containing nucleoside triphosphate hydrolases"/>
    <property type="match status" value="1"/>
</dbReference>
<dbReference type="Gene3D" id="3.40.50.300">
    <property type="entry name" value="P-loop containing nucleotide triphosphate hydrolases"/>
    <property type="match status" value="1"/>
</dbReference>
<feature type="transmembrane region" description="Helical" evidence="2">
    <location>
        <begin position="170"/>
        <end position="190"/>
    </location>
</feature>
<feature type="region of interest" description="Disordered" evidence="1">
    <location>
        <begin position="53"/>
        <end position="74"/>
    </location>
</feature>
<sequence length="723" mass="79503">MTTNPVPNPNPDDRFDWQAAEADLTSGADVVDLDGARARRQRAATDTHFETLLDEEPTPGGNPVDLPRPGKGEGQAPMVPTWLQGWANVKASLRYAAKVTGYRVGFHAIRSPWYAAQALFWSVIGVFRLIGRQARWWWVAEQYTLRQKAAEDNDPATWLKLHRETKSTRSWRGFVLLCEAVALVCGVPIAYAMAPWWATALAVVLAVAGLAHIGRPADRPIITPATVAGRFRRINSDIVLRAYYAAGLGNPDRPNQTVEFGSQMSRDATDSGSQVVIDLPYGKTFNDAIKAKGAIASGLDVSINQVFITRDTTSHRRHLLFVADRDPLAVPAGRTPMLDGKPRDIWSPAPFGLDERGRKVGLLLMWISVLVGAQPRKGKTFSARLLALYAALDPYVRLIVVDGKMSADWDKFRLVAHRYVCGVVPNSRDNDPITHLLETLREVKRHIEEVNDFLSKLPVTECPEGKITRELSRRYAQLRVWVLVMEEFQNYFETDDQDVNKEIAALLSFIMAVGPSAGVIIISSSQKPSGVGAGDVSRLFNRYRDNHAVRFALKCGNDVVSRAVLGGDAYAEGYDASALPTGKPYLGVGILYGHSDDTAIVRTYLADHEDAEKILTAARKHRIAAGTLSGLAAGEQIEREVRDALADVRAVFNPGERGLHWQHIAARLAERFPEHYADITPDAISAQLRALRVPSVNVKVAGETLKGARLDAIDTAIRGRGTP</sequence>
<keyword evidence="3" id="KW-0131">Cell cycle</keyword>
<name>A0ABV6MGU5_9ACTN</name>
<evidence type="ECO:0000313" key="3">
    <source>
        <dbReference type="EMBL" id="MFC0533951.1"/>
    </source>
</evidence>
<keyword evidence="4" id="KW-1185">Reference proteome</keyword>
<keyword evidence="3" id="KW-0132">Cell division</keyword>
<reference evidence="3 4" key="1">
    <citation type="submission" date="2024-09" db="EMBL/GenBank/DDBJ databases">
        <authorList>
            <person name="Sun Q."/>
            <person name="Mori K."/>
        </authorList>
    </citation>
    <scope>NUCLEOTIDE SEQUENCE [LARGE SCALE GENOMIC DNA]</scope>
    <source>
        <strain evidence="3 4">TBRC 3947</strain>
    </source>
</reference>
<evidence type="ECO:0000313" key="4">
    <source>
        <dbReference type="Proteomes" id="UP001589867"/>
    </source>
</evidence>
<accession>A0ABV6MGU5</accession>